<name>A0A8X6W8M9_TRICX</name>
<comment type="caution">
    <text evidence="1">The sequence shown here is derived from an EMBL/GenBank/DDBJ whole genome shotgun (WGS) entry which is preliminary data.</text>
</comment>
<gene>
    <name evidence="1" type="ORF">TNCV_4072221</name>
</gene>
<dbReference type="Proteomes" id="UP000887159">
    <property type="component" value="Unassembled WGS sequence"/>
</dbReference>
<protein>
    <submittedName>
        <fullName evidence="1">Uncharacterized protein</fullName>
    </submittedName>
</protein>
<keyword evidence="2" id="KW-1185">Reference proteome</keyword>
<evidence type="ECO:0000313" key="1">
    <source>
        <dbReference type="EMBL" id="GFY29909.1"/>
    </source>
</evidence>
<dbReference type="AlphaFoldDB" id="A0A8X6W8M9"/>
<dbReference type="EMBL" id="BMAU01021390">
    <property type="protein sequence ID" value="GFY29909.1"/>
    <property type="molecule type" value="Genomic_DNA"/>
</dbReference>
<evidence type="ECO:0000313" key="2">
    <source>
        <dbReference type="Proteomes" id="UP000887159"/>
    </source>
</evidence>
<reference evidence="1" key="1">
    <citation type="submission" date="2020-08" db="EMBL/GenBank/DDBJ databases">
        <title>Multicomponent nature underlies the extraordinary mechanical properties of spider dragline silk.</title>
        <authorList>
            <person name="Kono N."/>
            <person name="Nakamura H."/>
            <person name="Mori M."/>
            <person name="Yoshida Y."/>
            <person name="Ohtoshi R."/>
            <person name="Malay A.D."/>
            <person name="Moran D.A.P."/>
            <person name="Tomita M."/>
            <person name="Numata K."/>
            <person name="Arakawa K."/>
        </authorList>
    </citation>
    <scope>NUCLEOTIDE SEQUENCE</scope>
</reference>
<accession>A0A8X6W8M9</accession>
<proteinExistence type="predicted"/>
<sequence>MCHSIFTGTSDYNQMEAQRIMHVLYLDIEYYALNSLIQCGFSTCHPFCKMLHILPCQFETFKSSWMLLAGDDRKSFEELKVQLCMFERNFINVEDSSKTEPRKP</sequence>
<organism evidence="1 2">
    <name type="scientific">Trichonephila clavipes</name>
    <name type="common">Golden silk orbweaver</name>
    <name type="synonym">Nephila clavipes</name>
    <dbReference type="NCBI Taxonomy" id="2585209"/>
    <lineage>
        <taxon>Eukaryota</taxon>
        <taxon>Metazoa</taxon>
        <taxon>Ecdysozoa</taxon>
        <taxon>Arthropoda</taxon>
        <taxon>Chelicerata</taxon>
        <taxon>Arachnida</taxon>
        <taxon>Araneae</taxon>
        <taxon>Araneomorphae</taxon>
        <taxon>Entelegynae</taxon>
        <taxon>Araneoidea</taxon>
        <taxon>Nephilidae</taxon>
        <taxon>Trichonephila</taxon>
    </lineage>
</organism>